<dbReference type="FunFam" id="3.30.2020.30:FF:000002">
    <property type="entry name" value="Putative gamma-butyrobetaine dioxygenase"/>
    <property type="match status" value="1"/>
</dbReference>
<dbReference type="AlphaFoldDB" id="A0A1V9Y8K5"/>
<comment type="caution">
    <text evidence="12">The sequence shown here is derived from an EMBL/GenBank/DDBJ whole genome shotgun (WGS) entry which is preliminary data.</text>
</comment>
<evidence type="ECO:0000256" key="2">
    <source>
        <dbReference type="ARBA" id="ARBA00001961"/>
    </source>
</evidence>
<dbReference type="InterPro" id="IPR010376">
    <property type="entry name" value="GBBH-like_N"/>
</dbReference>
<proteinExistence type="inferred from homology"/>
<dbReference type="InterPro" id="IPR050411">
    <property type="entry name" value="AlphaKG_dependent_hydroxylases"/>
</dbReference>
<dbReference type="GO" id="GO:0005739">
    <property type="term" value="C:mitochondrion"/>
    <property type="evidence" value="ECO:0007669"/>
    <property type="project" value="TreeGrafter"/>
</dbReference>
<evidence type="ECO:0000256" key="4">
    <source>
        <dbReference type="ARBA" id="ARBA00022723"/>
    </source>
</evidence>
<dbReference type="Pfam" id="PF06155">
    <property type="entry name" value="GBBH-like_N"/>
    <property type="match status" value="1"/>
</dbReference>
<sequence length="697" mass="80064">MMQFLRSSASMRQKLCLSKRLLQSSVKNLLPTAIQTAPLPSHVQDKLSTIPTLEYIQPAEETLKLSWSDGIQSSFHYVWLRDNCNCSKCRHPIAEERMHDTLSIDLDISPTQVTAVPASDINEASVHVEWPDAHVSQYSASFLQKNCYHRLSEASDINNQVLWRASDMESNMPRIDYQKLNEENGAVEWLELLDTYGFTLIENVPSDEEQCQRVAERIALVRNTFWGPTWSVKSEPKPMNLSMTSEELQPHTDFGWSEAPPGLQFLHCMAFQSQDKLGGESTLVDGFAIAEQLRNEHPESFKLLSTTMINHCFSSKDQWFEYRAPILSCDPLTGQVRDIRFNQANRSPLRLHPDLVKPYYEAMQRWTQATRDPDNLFRFRLREGDMLVFNNRRLLHGRTAYNASTTLRHLKGCYLDAEDYKSKLSMLRKGSQRRFYSRYTRPTAEEQGHRHLDPGFDNFSPTFVSDALESLKDVVASGENYSDGSSLQQVVNAGTAHFRNLNEGTKADYVYQCSLYDHDIKTNLVPRLQGMLEKLEGDHIRLGTGAKVDLFEHSIQCATLAYEDGADEELVVCALLHDVGELLSPCNHGEIAGAILRPYISPERYWILAHHEIFQGYYYFHHVGGNRNTREMFASHPQYQDTIDFCHKYDQAAFDPMYESYSLDFFKPMMQRVLSRKAYWFQPDHPKLGCVTGKSLE</sequence>
<dbReference type="EMBL" id="JNBS01004846">
    <property type="protein sequence ID" value="OQR82065.1"/>
    <property type="molecule type" value="Genomic_DNA"/>
</dbReference>
<comment type="cofactor">
    <cofactor evidence="1">
        <name>Fe(2+)</name>
        <dbReference type="ChEBI" id="CHEBI:29033"/>
    </cofactor>
</comment>
<dbReference type="CDD" id="cd00250">
    <property type="entry name" value="CAS_like"/>
    <property type="match status" value="1"/>
</dbReference>
<evidence type="ECO:0000313" key="13">
    <source>
        <dbReference type="Proteomes" id="UP000243217"/>
    </source>
</evidence>
<dbReference type="PANTHER" id="PTHR10696:SF25">
    <property type="entry name" value="OXIDOREDUCTASE AIM17-RELATED"/>
    <property type="match status" value="1"/>
</dbReference>
<dbReference type="Gene3D" id="3.60.130.10">
    <property type="entry name" value="Clavaminate synthase-like"/>
    <property type="match status" value="1"/>
</dbReference>
<evidence type="ECO:0000259" key="10">
    <source>
        <dbReference type="Pfam" id="PF02668"/>
    </source>
</evidence>
<evidence type="ECO:0000256" key="7">
    <source>
        <dbReference type="ARBA" id="ARBA00023002"/>
    </source>
</evidence>
<evidence type="ECO:0000259" key="11">
    <source>
        <dbReference type="Pfam" id="PF06155"/>
    </source>
</evidence>
<dbReference type="InterPro" id="IPR006674">
    <property type="entry name" value="HD_domain"/>
</dbReference>
<dbReference type="FunFam" id="3.60.130.10:FF:000001">
    <property type="entry name" value="Trimethyllysine dioxygenase, mitochondrial"/>
    <property type="match status" value="1"/>
</dbReference>
<evidence type="ECO:0000313" key="12">
    <source>
        <dbReference type="EMBL" id="OQR82065.1"/>
    </source>
</evidence>
<evidence type="ECO:0000256" key="8">
    <source>
        <dbReference type="ARBA" id="ARBA00023004"/>
    </source>
</evidence>
<dbReference type="OrthoDB" id="406634at2759"/>
<dbReference type="Gene3D" id="3.30.2020.30">
    <property type="match status" value="1"/>
</dbReference>
<dbReference type="GO" id="GO:0016706">
    <property type="term" value="F:2-oxoglutarate-dependent dioxygenase activity"/>
    <property type="evidence" value="ECO:0007669"/>
    <property type="project" value="UniProtKB-ARBA"/>
</dbReference>
<feature type="domain" description="TauD/TfdA-like" evidence="10">
    <location>
        <begin position="174"/>
        <end position="414"/>
    </location>
</feature>
<dbReference type="GO" id="GO:0046872">
    <property type="term" value="F:metal ion binding"/>
    <property type="evidence" value="ECO:0007669"/>
    <property type="project" value="UniProtKB-KW"/>
</dbReference>
<protein>
    <submittedName>
        <fullName evidence="12">Gamma-butyrobetaine dioxygenase</fullName>
    </submittedName>
</protein>
<feature type="domain" description="Gamma-butyrobetaine hydroxylase-like N-terminal" evidence="11">
    <location>
        <begin position="58"/>
        <end position="143"/>
    </location>
</feature>
<keyword evidence="13" id="KW-1185">Reference proteome</keyword>
<keyword evidence="8" id="KW-0408">Iron</keyword>
<dbReference type="InterPro" id="IPR003607">
    <property type="entry name" value="HD/PDEase_dom"/>
</dbReference>
<dbReference type="InterPro" id="IPR042098">
    <property type="entry name" value="TauD-like_sf"/>
</dbReference>
<evidence type="ECO:0000256" key="1">
    <source>
        <dbReference type="ARBA" id="ARBA00001954"/>
    </source>
</evidence>
<evidence type="ECO:0000256" key="6">
    <source>
        <dbReference type="ARBA" id="ARBA00022964"/>
    </source>
</evidence>
<dbReference type="Pfam" id="PF02668">
    <property type="entry name" value="TauD"/>
    <property type="match status" value="1"/>
</dbReference>
<dbReference type="SUPFAM" id="SSF109604">
    <property type="entry name" value="HD-domain/PDEase-like"/>
    <property type="match status" value="1"/>
</dbReference>
<keyword evidence="5" id="KW-0124">Carnitine biosynthesis</keyword>
<accession>A0A1V9Y8K5</accession>
<comment type="similarity">
    <text evidence="3">Belongs to the gamma-BBH/TMLD family.</text>
</comment>
<gene>
    <name evidence="12" type="ORF">THRCLA_11174</name>
</gene>
<dbReference type="CDD" id="cd00077">
    <property type="entry name" value="HDc"/>
    <property type="match status" value="1"/>
</dbReference>
<evidence type="ECO:0000259" key="9">
    <source>
        <dbReference type="Pfam" id="PF01966"/>
    </source>
</evidence>
<dbReference type="Gene3D" id="1.10.3210.10">
    <property type="entry name" value="Hypothetical protein af1432"/>
    <property type="match status" value="1"/>
</dbReference>
<feature type="domain" description="HD" evidence="9">
    <location>
        <begin position="551"/>
        <end position="617"/>
    </location>
</feature>
<keyword evidence="7" id="KW-0560">Oxidoreductase</keyword>
<dbReference type="GO" id="GO:0045329">
    <property type="term" value="P:carnitine biosynthetic process"/>
    <property type="evidence" value="ECO:0007669"/>
    <property type="project" value="UniProtKB-KW"/>
</dbReference>
<evidence type="ECO:0000256" key="3">
    <source>
        <dbReference type="ARBA" id="ARBA00008654"/>
    </source>
</evidence>
<dbReference type="STRING" id="74557.A0A1V9Y8K5"/>
<dbReference type="PANTHER" id="PTHR10696">
    <property type="entry name" value="GAMMA-BUTYROBETAINE HYDROXYLASE-RELATED"/>
    <property type="match status" value="1"/>
</dbReference>
<dbReference type="InterPro" id="IPR038492">
    <property type="entry name" value="GBBH-like_N_sf"/>
</dbReference>
<keyword evidence="6 12" id="KW-0223">Dioxygenase</keyword>
<dbReference type="Proteomes" id="UP000243217">
    <property type="component" value="Unassembled WGS sequence"/>
</dbReference>
<organism evidence="12 13">
    <name type="scientific">Thraustotheca clavata</name>
    <dbReference type="NCBI Taxonomy" id="74557"/>
    <lineage>
        <taxon>Eukaryota</taxon>
        <taxon>Sar</taxon>
        <taxon>Stramenopiles</taxon>
        <taxon>Oomycota</taxon>
        <taxon>Saprolegniomycetes</taxon>
        <taxon>Saprolegniales</taxon>
        <taxon>Achlyaceae</taxon>
        <taxon>Thraustotheca</taxon>
    </lineage>
</organism>
<dbReference type="Pfam" id="PF01966">
    <property type="entry name" value="HD"/>
    <property type="match status" value="1"/>
</dbReference>
<reference evidence="12 13" key="1">
    <citation type="journal article" date="2014" name="Genome Biol. Evol.">
        <title>The secreted proteins of Achlya hypogyna and Thraustotheca clavata identify the ancestral oomycete secretome and reveal gene acquisitions by horizontal gene transfer.</title>
        <authorList>
            <person name="Misner I."/>
            <person name="Blouin N."/>
            <person name="Leonard G."/>
            <person name="Richards T.A."/>
            <person name="Lane C.E."/>
        </authorList>
    </citation>
    <scope>NUCLEOTIDE SEQUENCE [LARGE SCALE GENOMIC DNA]</scope>
    <source>
        <strain evidence="12 13">ATCC 34112</strain>
    </source>
</reference>
<evidence type="ECO:0000256" key="5">
    <source>
        <dbReference type="ARBA" id="ARBA00022873"/>
    </source>
</evidence>
<comment type="cofactor">
    <cofactor evidence="2">
        <name>L-ascorbate</name>
        <dbReference type="ChEBI" id="CHEBI:38290"/>
    </cofactor>
</comment>
<name>A0A1V9Y8K5_9STRA</name>
<keyword evidence="4" id="KW-0479">Metal-binding</keyword>
<dbReference type="InterPro" id="IPR003819">
    <property type="entry name" value="TauD/TfdA-like"/>
</dbReference>
<dbReference type="SUPFAM" id="SSF51197">
    <property type="entry name" value="Clavaminate synthase-like"/>
    <property type="match status" value="1"/>
</dbReference>